<dbReference type="AlphaFoldDB" id="A0A8J5N4W5"/>
<comment type="caution">
    <text evidence="2">The sequence shown here is derived from an EMBL/GenBank/DDBJ whole genome shotgun (WGS) entry which is preliminary data.</text>
</comment>
<feature type="transmembrane region" description="Helical" evidence="1">
    <location>
        <begin position="121"/>
        <end position="145"/>
    </location>
</feature>
<feature type="transmembrane region" description="Helical" evidence="1">
    <location>
        <begin position="399"/>
        <end position="424"/>
    </location>
</feature>
<dbReference type="PANTHER" id="PTHR31061">
    <property type="entry name" value="LD22376P"/>
    <property type="match status" value="1"/>
</dbReference>
<feature type="transmembrane region" description="Helical" evidence="1">
    <location>
        <begin position="367"/>
        <end position="387"/>
    </location>
</feature>
<dbReference type="Proteomes" id="UP000747542">
    <property type="component" value="Unassembled WGS sequence"/>
</dbReference>
<feature type="transmembrane region" description="Helical" evidence="1">
    <location>
        <begin position="275"/>
        <end position="299"/>
    </location>
</feature>
<proteinExistence type="predicted"/>
<organism evidence="2 3">
    <name type="scientific">Homarus americanus</name>
    <name type="common">American lobster</name>
    <dbReference type="NCBI Taxonomy" id="6706"/>
    <lineage>
        <taxon>Eukaryota</taxon>
        <taxon>Metazoa</taxon>
        <taxon>Ecdysozoa</taxon>
        <taxon>Arthropoda</taxon>
        <taxon>Crustacea</taxon>
        <taxon>Multicrustacea</taxon>
        <taxon>Malacostraca</taxon>
        <taxon>Eumalacostraca</taxon>
        <taxon>Eucarida</taxon>
        <taxon>Decapoda</taxon>
        <taxon>Pleocyemata</taxon>
        <taxon>Astacidea</taxon>
        <taxon>Nephropoidea</taxon>
        <taxon>Nephropidae</taxon>
        <taxon>Homarus</taxon>
    </lineage>
</organism>
<gene>
    <name evidence="2" type="primary">Hgsnat-L2</name>
    <name evidence="2" type="ORF">Hamer_G014617</name>
</gene>
<keyword evidence="1" id="KW-0472">Membrane</keyword>
<dbReference type="EMBL" id="JAHLQT010010116">
    <property type="protein sequence ID" value="KAG7173292.1"/>
    <property type="molecule type" value="Genomic_DNA"/>
</dbReference>
<keyword evidence="1" id="KW-0812">Transmembrane</keyword>
<name>A0A8J5N4W5_HOMAM</name>
<keyword evidence="3" id="KW-1185">Reference proteome</keyword>
<feature type="transmembrane region" description="Helical" evidence="1">
    <location>
        <begin position="466"/>
        <end position="488"/>
    </location>
</feature>
<dbReference type="PANTHER" id="PTHR31061:SF24">
    <property type="entry name" value="LD22376P"/>
    <property type="match status" value="1"/>
</dbReference>
<evidence type="ECO:0000256" key="1">
    <source>
        <dbReference type="SAM" id="Phobius"/>
    </source>
</evidence>
<feature type="transmembrane region" description="Helical" evidence="1">
    <location>
        <begin position="320"/>
        <end position="340"/>
    </location>
</feature>
<protein>
    <submittedName>
        <fullName evidence="2">Heparan-alpha-glucosaminide N-acetyltransferase-like 2</fullName>
    </submittedName>
</protein>
<sequence length="497" mass="57049">MSLVDSSTTTCGTGDHLKHLTLGEACLEVSNSDPVNNLQLWAQAVECYKCPPWPYLTLAPTTSQALVVNTTYPTELFIRNKDGSDLHTFFYHFGEYGTYQLGINTNNVTQVKILHKAQNEFLPLITAAIFFFMLVFVWQCAKFLVRRMNVPCSPRAVRSHVVDEHSPLLVAASGSESSPSTSQIAIVVMIFVNYGGAKYYFFSHARWNGLTVADLVFPWFMWIMGVSLIFSVRSQLKRTTKRYRMVLKILKRCIILFALGLFINSENGHNYIPTFRIMGVLQRFSICYFITALMEVYFMNPQESPEYVWYWKIRDIVRSGVQWVITVVLVVIHSVITFSLSVPGCPTYSWEQQQDASLSPTRTMDHVLNAGWLGELLGMLAGFICGWRKEGGPIPVNKNLWSLSFVLTTACFAFLLLSFLYLVIDKWKWWSGNPFRYPGMNAILLYVGHEVCNGLFPWFWEPVKQYHAYFLLMNLWGTSIWVIVAYLCHRRKLYISV</sequence>
<evidence type="ECO:0000313" key="3">
    <source>
        <dbReference type="Proteomes" id="UP000747542"/>
    </source>
</evidence>
<evidence type="ECO:0000313" key="2">
    <source>
        <dbReference type="EMBL" id="KAG7173292.1"/>
    </source>
</evidence>
<feature type="transmembrane region" description="Helical" evidence="1">
    <location>
        <begin position="215"/>
        <end position="233"/>
    </location>
</feature>
<accession>A0A8J5N4W5</accession>
<reference evidence="2" key="1">
    <citation type="journal article" date="2021" name="Sci. Adv.">
        <title>The American lobster genome reveals insights on longevity, neural, and immune adaptations.</title>
        <authorList>
            <person name="Polinski J.M."/>
            <person name="Zimin A.V."/>
            <person name="Clark K.F."/>
            <person name="Kohn A.B."/>
            <person name="Sadowski N."/>
            <person name="Timp W."/>
            <person name="Ptitsyn A."/>
            <person name="Khanna P."/>
            <person name="Romanova D.Y."/>
            <person name="Williams P."/>
            <person name="Greenwood S.J."/>
            <person name="Moroz L.L."/>
            <person name="Walt D.R."/>
            <person name="Bodnar A.G."/>
        </authorList>
    </citation>
    <scope>NUCLEOTIDE SEQUENCE</scope>
    <source>
        <strain evidence="2">GMGI-L3</strain>
    </source>
</reference>
<keyword evidence="1" id="KW-1133">Transmembrane helix</keyword>